<dbReference type="InterPro" id="IPR027417">
    <property type="entry name" value="P-loop_NTPase"/>
</dbReference>
<evidence type="ECO:0000313" key="7">
    <source>
        <dbReference type="Proteomes" id="UP001301728"/>
    </source>
</evidence>
<protein>
    <submittedName>
        <fullName evidence="6">AAA-like domain-containing protein</fullName>
    </submittedName>
</protein>
<comment type="caution">
    <text evidence="6">The sequence shown here is derived from an EMBL/GenBank/DDBJ whole genome shotgun (WGS) entry which is preliminary data.</text>
</comment>
<dbReference type="PROSITE" id="PS50294">
    <property type="entry name" value="WD_REPEATS_REGION"/>
    <property type="match status" value="6"/>
</dbReference>
<organism evidence="6 7">
    <name type="scientific">Limnoraphis robusta CCNP1315</name>
    <dbReference type="NCBI Taxonomy" id="3110306"/>
    <lineage>
        <taxon>Bacteria</taxon>
        <taxon>Bacillati</taxon>
        <taxon>Cyanobacteriota</taxon>
        <taxon>Cyanophyceae</taxon>
        <taxon>Oscillatoriophycideae</taxon>
        <taxon>Oscillatoriales</taxon>
        <taxon>Sirenicapillariaceae</taxon>
        <taxon>Limnoraphis</taxon>
    </lineage>
</organism>
<dbReference type="PROSITE" id="PS50082">
    <property type="entry name" value="WD_REPEATS_2"/>
    <property type="match status" value="6"/>
</dbReference>
<feature type="repeat" description="WD" evidence="3">
    <location>
        <begin position="599"/>
        <end position="631"/>
    </location>
</feature>
<dbReference type="PANTHER" id="PTHR22847">
    <property type="entry name" value="WD40 REPEAT PROTEIN"/>
    <property type="match status" value="1"/>
</dbReference>
<dbReference type="Gene3D" id="1.25.40.10">
    <property type="entry name" value="Tetratricopeptide repeat domain"/>
    <property type="match status" value="2"/>
</dbReference>
<keyword evidence="1 3" id="KW-0853">WD repeat</keyword>
<dbReference type="Gene3D" id="2.130.10.10">
    <property type="entry name" value="YVTN repeat-like/Quinoprotein amine dehydrogenase"/>
    <property type="match status" value="2"/>
</dbReference>
<feature type="repeat" description="WD" evidence="3">
    <location>
        <begin position="722"/>
        <end position="754"/>
    </location>
</feature>
<dbReference type="Gene3D" id="3.40.50.300">
    <property type="entry name" value="P-loop containing nucleotide triphosphate hydrolases"/>
    <property type="match status" value="1"/>
</dbReference>
<gene>
    <name evidence="6" type="ORF">VB854_05940</name>
</gene>
<evidence type="ECO:0000256" key="3">
    <source>
        <dbReference type="PROSITE-ProRule" id="PRU00221"/>
    </source>
</evidence>
<dbReference type="EMBL" id="JAYGHT010000010">
    <property type="protein sequence ID" value="MEA5518485.1"/>
    <property type="molecule type" value="Genomic_DNA"/>
</dbReference>
<sequence>MIHSSESNFSYQVGGSLPPDAPTYVKRQADDIFYNKLKAGDFCYVFNCRQMGKSSLRVRTMQRLQSEDVACVAIDITGIGTFDITPEQWYLSVIDAIIDNLDLYEIFDLEEWWESLNSLSIIRRFSKFFSDKLLPLVSQNIVIFIDEIDSILSLPFNIDDFFAVIRDCYNKRADEPIYQRLTFALLGVTTPADLIQDQRRTPFNIGHAIELNGFQINEAEPLKNGFISLTENPQAVLEAVLYWTNGQPFLTQKVCKLIRENSAEIKPGNEADWVAELVREKIINQWEYQDNPEHLRTLRDRLLKAEEKRTGRLLGLYQQILQNKEIPADNSPEQMILRLTGLVVQTGGKLRVYNSVYQAVFNPNWVEEQLAKLRPYAEAINAWEKSGRTDESRLLKGEALTEAKTWATGKSLSDQDYQYLAASEQLDKREIQATLAAEKQANEILKQANDVLTKAKKRATIISALISIGILGLSSAIAALYLKQADDNLNLTEIRLISANAKELLSSKQGLKSIVEALEASQDLKKFPPSLWSKVNTEGTVMNVLHKVLDQPQEQNSINGHEDEVWGVAFSPNGEMIASASFDKTVKLWKPDGTLVKTLQGHQSFVSAVAFSPKGELIATAGYDNTVKLWKPDGTLVKTLEGHENSVLGVAFSPNGEMIASGSYDNTVKLWKPDGTLVKTLEGHQSGVYGVAFSPNGEMIASGSSDNTVKLWKPDGTWVQTLEGHENTVYGVAFSPNGEMIASASDDNTVKLWKPDGTLVKTLQGHESGVSAVAFSPNGDMIASAGGDKTVKLWTVDLDDLIAEGCNWVSDYLKNNPNVTEEERRLCGVEASATAWFLQGEQSAADDDIKDVVERFKQAVKLDSNFSLSSAASLVRSGESLAENDKVDQAILAFQAALEFDPSLTFDPENKANAIASILEGRDLARNGKIDEALAQFEKAQKLDADLKIDARSWDKICWYGSLYKQGSKVMFACEKAVALDPQDGYVIDSRGVARALTGDFEGAIKDFEKFVEWTDDEKDKAQRKGWIESLKKGENPFTDEVLKGLR</sequence>
<dbReference type="CDD" id="cd00200">
    <property type="entry name" value="WD40"/>
    <property type="match status" value="1"/>
</dbReference>
<dbReference type="InterPro" id="IPR001680">
    <property type="entry name" value="WD40_rpt"/>
</dbReference>
<feature type="coiled-coil region" evidence="5">
    <location>
        <begin position="428"/>
        <end position="458"/>
    </location>
</feature>
<dbReference type="InterPro" id="IPR011990">
    <property type="entry name" value="TPR-like_helical_dom_sf"/>
</dbReference>
<dbReference type="InterPro" id="IPR020472">
    <property type="entry name" value="WD40_PAC1"/>
</dbReference>
<dbReference type="RefSeq" id="WP_323273327.1">
    <property type="nucleotide sequence ID" value="NZ_JAYGHT010000010.1"/>
</dbReference>
<feature type="repeat" description="WD" evidence="3">
    <location>
        <begin position="640"/>
        <end position="672"/>
    </location>
</feature>
<evidence type="ECO:0000256" key="5">
    <source>
        <dbReference type="SAM" id="Coils"/>
    </source>
</evidence>
<dbReference type="SMART" id="SM00320">
    <property type="entry name" value="WD40"/>
    <property type="match status" value="6"/>
</dbReference>
<evidence type="ECO:0000256" key="1">
    <source>
        <dbReference type="ARBA" id="ARBA00022574"/>
    </source>
</evidence>
<dbReference type="InterPro" id="IPR015943">
    <property type="entry name" value="WD40/YVTN_repeat-like_dom_sf"/>
</dbReference>
<evidence type="ECO:0000313" key="6">
    <source>
        <dbReference type="EMBL" id="MEA5518485.1"/>
    </source>
</evidence>
<keyword evidence="4" id="KW-0802">TPR repeat</keyword>
<dbReference type="PANTHER" id="PTHR22847:SF637">
    <property type="entry name" value="WD REPEAT DOMAIN 5B"/>
    <property type="match status" value="1"/>
</dbReference>
<evidence type="ECO:0000256" key="4">
    <source>
        <dbReference type="PROSITE-ProRule" id="PRU00339"/>
    </source>
</evidence>
<feature type="repeat" description="TPR" evidence="4">
    <location>
        <begin position="833"/>
        <end position="866"/>
    </location>
</feature>
<dbReference type="PROSITE" id="PS50005">
    <property type="entry name" value="TPR"/>
    <property type="match status" value="2"/>
</dbReference>
<dbReference type="Proteomes" id="UP001301728">
    <property type="component" value="Unassembled WGS sequence"/>
</dbReference>
<feature type="repeat" description="WD" evidence="3">
    <location>
        <begin position="681"/>
        <end position="713"/>
    </location>
</feature>
<proteinExistence type="predicted"/>
<dbReference type="SUPFAM" id="SSF50978">
    <property type="entry name" value="WD40 repeat-like"/>
    <property type="match status" value="1"/>
</dbReference>
<dbReference type="SUPFAM" id="SSF48452">
    <property type="entry name" value="TPR-like"/>
    <property type="match status" value="1"/>
</dbReference>
<keyword evidence="2" id="KW-0677">Repeat</keyword>
<dbReference type="InterPro" id="IPR019734">
    <property type="entry name" value="TPR_rpt"/>
</dbReference>
<keyword evidence="5" id="KW-0175">Coiled coil</keyword>
<evidence type="ECO:0000256" key="2">
    <source>
        <dbReference type="ARBA" id="ARBA00022737"/>
    </source>
</evidence>
<dbReference type="PRINTS" id="PR00320">
    <property type="entry name" value="GPROTEINBRPT"/>
</dbReference>
<dbReference type="SUPFAM" id="SSF52540">
    <property type="entry name" value="P-loop containing nucleoside triphosphate hydrolases"/>
    <property type="match status" value="1"/>
</dbReference>
<feature type="repeat" description="WD" evidence="3">
    <location>
        <begin position="763"/>
        <end position="804"/>
    </location>
</feature>
<reference evidence="6 7" key="1">
    <citation type="submission" date="2023-12" db="EMBL/GenBank/DDBJ databases">
        <title>Baltic Sea Cyanobacteria.</title>
        <authorList>
            <person name="Delbaje E."/>
            <person name="Fewer D.P."/>
            <person name="Shishido T.K."/>
        </authorList>
    </citation>
    <scope>NUCLEOTIDE SEQUENCE [LARGE SCALE GENOMIC DNA]</scope>
    <source>
        <strain evidence="6 7">CCNP 1315</strain>
    </source>
</reference>
<accession>A0ABU5TUB7</accession>
<feature type="repeat" description="TPR" evidence="4">
    <location>
        <begin position="871"/>
        <end position="904"/>
    </location>
</feature>
<dbReference type="SMART" id="SM00028">
    <property type="entry name" value="TPR"/>
    <property type="match status" value="3"/>
</dbReference>
<dbReference type="Pfam" id="PF14516">
    <property type="entry name" value="AAA_35"/>
    <property type="match status" value="1"/>
</dbReference>
<dbReference type="InterPro" id="IPR036322">
    <property type="entry name" value="WD40_repeat_dom_sf"/>
</dbReference>
<keyword evidence="7" id="KW-1185">Reference proteome</keyword>
<dbReference type="Pfam" id="PF00400">
    <property type="entry name" value="WD40"/>
    <property type="match status" value="6"/>
</dbReference>
<feature type="repeat" description="WD" evidence="3">
    <location>
        <begin position="558"/>
        <end position="590"/>
    </location>
</feature>
<name>A0ABU5TUB7_9CYAN</name>